<sequence length="137" mass="14664">MARRCAEAMYERDTAAQRLGIEITDVSPGQARAHMPVSAAMVNGHGVVHGGYLFLLADTAFAYACNTYDAVTVAAAADVVFVAPAYDGDMLEAFAAERTRFGRSGVYDVTVRRTSDATVIAEFRGTSRTRPNPVIPS</sequence>
<keyword evidence="4" id="KW-1185">Reference proteome</keyword>
<dbReference type="InterPro" id="IPR052723">
    <property type="entry name" value="Acyl-CoA_thioesterase_PaaI"/>
</dbReference>
<dbReference type="InterPro" id="IPR003736">
    <property type="entry name" value="PAAI_dom"/>
</dbReference>
<evidence type="ECO:0000313" key="4">
    <source>
        <dbReference type="Proteomes" id="UP001501509"/>
    </source>
</evidence>
<organism evidence="3 4">
    <name type="scientific">Actinomadura fulvescens</name>
    <dbReference type="NCBI Taxonomy" id="46160"/>
    <lineage>
        <taxon>Bacteria</taxon>
        <taxon>Bacillati</taxon>
        <taxon>Actinomycetota</taxon>
        <taxon>Actinomycetes</taxon>
        <taxon>Streptosporangiales</taxon>
        <taxon>Thermomonosporaceae</taxon>
        <taxon>Actinomadura</taxon>
    </lineage>
</organism>
<dbReference type="InterPro" id="IPR011973">
    <property type="entry name" value="PaaD"/>
</dbReference>
<evidence type="ECO:0000313" key="3">
    <source>
        <dbReference type="EMBL" id="GAA2582634.1"/>
    </source>
</evidence>
<dbReference type="PANTHER" id="PTHR42856:SF1">
    <property type="entry name" value="ACYL-COENZYME A THIOESTERASE PAAI"/>
    <property type="match status" value="1"/>
</dbReference>
<gene>
    <name evidence="3" type="ORF">GCM10010411_14230</name>
</gene>
<dbReference type="Pfam" id="PF03061">
    <property type="entry name" value="4HBT"/>
    <property type="match status" value="1"/>
</dbReference>
<comment type="caution">
    <text evidence="3">The sequence shown here is derived from an EMBL/GenBank/DDBJ whole genome shotgun (WGS) entry which is preliminary data.</text>
</comment>
<dbReference type="PANTHER" id="PTHR42856">
    <property type="entry name" value="ACYL-COENZYME A THIOESTERASE PAAI"/>
    <property type="match status" value="1"/>
</dbReference>
<dbReference type="CDD" id="cd03443">
    <property type="entry name" value="PaaI_thioesterase"/>
    <property type="match status" value="1"/>
</dbReference>
<dbReference type="SUPFAM" id="SSF54637">
    <property type="entry name" value="Thioesterase/thiol ester dehydrase-isomerase"/>
    <property type="match status" value="1"/>
</dbReference>
<name>A0ABN3PF32_9ACTN</name>
<dbReference type="InterPro" id="IPR006683">
    <property type="entry name" value="Thioestr_dom"/>
</dbReference>
<dbReference type="NCBIfam" id="TIGR02286">
    <property type="entry name" value="PaaD"/>
    <property type="match status" value="1"/>
</dbReference>
<accession>A0ABN3PF32</accession>
<protein>
    <recommendedName>
        <fullName evidence="2">Thioesterase domain-containing protein</fullName>
    </recommendedName>
</protein>
<evidence type="ECO:0000259" key="2">
    <source>
        <dbReference type="Pfam" id="PF03061"/>
    </source>
</evidence>
<dbReference type="InterPro" id="IPR029069">
    <property type="entry name" value="HotDog_dom_sf"/>
</dbReference>
<dbReference type="Gene3D" id="3.10.129.10">
    <property type="entry name" value="Hotdog Thioesterase"/>
    <property type="match status" value="1"/>
</dbReference>
<dbReference type="NCBIfam" id="TIGR00369">
    <property type="entry name" value="unchar_dom_1"/>
    <property type="match status" value="1"/>
</dbReference>
<dbReference type="EMBL" id="BAAATD010000001">
    <property type="protein sequence ID" value="GAA2582634.1"/>
    <property type="molecule type" value="Genomic_DNA"/>
</dbReference>
<feature type="domain" description="Thioesterase" evidence="2">
    <location>
        <begin position="45"/>
        <end position="119"/>
    </location>
</feature>
<dbReference type="Proteomes" id="UP001501509">
    <property type="component" value="Unassembled WGS sequence"/>
</dbReference>
<reference evidence="3 4" key="1">
    <citation type="journal article" date="2019" name="Int. J. Syst. Evol. Microbiol.">
        <title>The Global Catalogue of Microorganisms (GCM) 10K type strain sequencing project: providing services to taxonomists for standard genome sequencing and annotation.</title>
        <authorList>
            <consortium name="The Broad Institute Genomics Platform"/>
            <consortium name="The Broad Institute Genome Sequencing Center for Infectious Disease"/>
            <person name="Wu L."/>
            <person name="Ma J."/>
        </authorList>
    </citation>
    <scope>NUCLEOTIDE SEQUENCE [LARGE SCALE GENOMIC DNA]</scope>
    <source>
        <strain evidence="3 4">JCM 6833</strain>
    </source>
</reference>
<keyword evidence="1" id="KW-0378">Hydrolase</keyword>
<proteinExistence type="predicted"/>
<evidence type="ECO:0000256" key="1">
    <source>
        <dbReference type="ARBA" id="ARBA00022801"/>
    </source>
</evidence>